<dbReference type="GO" id="GO:0004867">
    <property type="term" value="F:serine-type endopeptidase inhibitor activity"/>
    <property type="evidence" value="ECO:0007669"/>
    <property type="project" value="UniProtKB-KW"/>
</dbReference>
<dbReference type="SUPFAM" id="SSF53383">
    <property type="entry name" value="PLP-dependent transferases"/>
    <property type="match status" value="1"/>
</dbReference>
<dbReference type="InterPro" id="IPR011282">
    <property type="entry name" value="2am3keto_CoA_ligase"/>
</dbReference>
<comment type="similarity">
    <text evidence="3">Belongs to the class-II pyridoxal-phosphate-dependent aminotransferase family.</text>
</comment>
<comment type="caution">
    <text evidence="15">The sequence shown here is derived from an EMBL/GenBank/DDBJ whole genome shotgun (WGS) entry which is preliminary data.</text>
</comment>
<dbReference type="OrthoDB" id="10263824at2759"/>
<dbReference type="Gene3D" id="3.30.10.10">
    <property type="entry name" value="Trypsin Inhibitor V, subunit A"/>
    <property type="match status" value="1"/>
</dbReference>
<comment type="cofactor">
    <cofactor evidence="1">
        <name>pyridoxal 5'-phosphate</name>
        <dbReference type="ChEBI" id="CHEBI:597326"/>
    </cofactor>
</comment>
<evidence type="ECO:0000256" key="8">
    <source>
        <dbReference type="ARBA" id="ARBA00023315"/>
    </source>
</evidence>
<comment type="similarity">
    <text evidence="2">Belongs to the protease inhibitor I13 (potato type I serine protease inhibitor) family.</text>
</comment>
<dbReference type="SUPFAM" id="SSF54654">
    <property type="entry name" value="CI-2 family of serine protease inhibitors"/>
    <property type="match status" value="1"/>
</dbReference>
<dbReference type="GO" id="GO:0008890">
    <property type="term" value="F:glycine C-acetyltransferase activity"/>
    <property type="evidence" value="ECO:0007669"/>
    <property type="project" value="UniProtKB-EC"/>
</dbReference>
<dbReference type="NCBIfam" id="TIGR01822">
    <property type="entry name" value="2am3keto_CoA"/>
    <property type="match status" value="1"/>
</dbReference>
<dbReference type="EC" id="2.3.1.29" evidence="10"/>
<evidence type="ECO:0000313" key="16">
    <source>
        <dbReference type="Proteomes" id="UP000663852"/>
    </source>
</evidence>
<dbReference type="PANTHER" id="PTHR13693:SF102">
    <property type="entry name" value="2-AMINO-3-KETOBUTYRATE COENZYME A LIGASE, MITOCHONDRIAL"/>
    <property type="match status" value="1"/>
</dbReference>
<dbReference type="InterPro" id="IPR015421">
    <property type="entry name" value="PyrdxlP-dep_Trfase_major"/>
</dbReference>
<dbReference type="InterPro" id="IPR004839">
    <property type="entry name" value="Aminotransferase_I/II_large"/>
</dbReference>
<dbReference type="GO" id="GO:0005739">
    <property type="term" value="C:mitochondrion"/>
    <property type="evidence" value="ECO:0007669"/>
    <property type="project" value="TreeGrafter"/>
</dbReference>
<comment type="catalytic activity">
    <reaction evidence="9">
        <text>glycine + acetyl-CoA = (2S)-2-amino-3-oxobutanoate + CoA</text>
        <dbReference type="Rhea" id="RHEA:20736"/>
        <dbReference type="ChEBI" id="CHEBI:57287"/>
        <dbReference type="ChEBI" id="CHEBI:57288"/>
        <dbReference type="ChEBI" id="CHEBI:57305"/>
        <dbReference type="ChEBI" id="CHEBI:78948"/>
        <dbReference type="EC" id="2.3.1.29"/>
    </reaction>
    <physiologicalReaction direction="right-to-left" evidence="9">
        <dbReference type="Rhea" id="RHEA:20738"/>
    </physiologicalReaction>
</comment>
<keyword evidence="4" id="KW-0808">Transferase</keyword>
<keyword evidence="8" id="KW-0012">Acyltransferase</keyword>
<evidence type="ECO:0000259" key="14">
    <source>
        <dbReference type="Pfam" id="PF00155"/>
    </source>
</evidence>
<dbReference type="FunFam" id="3.40.640.10:FF:000006">
    <property type="entry name" value="5-aminolevulinate synthase, mitochondrial"/>
    <property type="match status" value="1"/>
</dbReference>
<keyword evidence="7" id="KW-0722">Serine protease inhibitor</keyword>
<accession>A0A813UVK0</accession>
<dbReference type="InterPro" id="IPR015422">
    <property type="entry name" value="PyrdxlP-dep_Trfase_small"/>
</dbReference>
<evidence type="ECO:0000256" key="6">
    <source>
        <dbReference type="ARBA" id="ARBA00022898"/>
    </source>
</evidence>
<dbReference type="AlphaFoldDB" id="A0A813UVK0"/>
<dbReference type="InterPro" id="IPR000864">
    <property type="entry name" value="Prot_inh_pot1"/>
</dbReference>
<feature type="domain" description="Aminotransferase class I/classII large" evidence="14">
    <location>
        <begin position="67"/>
        <end position="413"/>
    </location>
</feature>
<evidence type="ECO:0000256" key="11">
    <source>
        <dbReference type="ARBA" id="ARBA00069660"/>
    </source>
</evidence>
<dbReference type="Pfam" id="PF00155">
    <property type="entry name" value="Aminotran_1_2"/>
    <property type="match status" value="1"/>
</dbReference>
<dbReference type="CDD" id="cd06454">
    <property type="entry name" value="KBL_like"/>
    <property type="match status" value="1"/>
</dbReference>
<dbReference type="NCBIfam" id="NF005394">
    <property type="entry name" value="PRK06939.1"/>
    <property type="match status" value="1"/>
</dbReference>
<dbReference type="Gene3D" id="3.90.1150.10">
    <property type="entry name" value="Aspartate Aminotransferase, domain 1"/>
    <property type="match status" value="1"/>
</dbReference>
<gene>
    <name evidence="15" type="ORF">EDS130_LOCUS6403</name>
</gene>
<dbReference type="FunFam" id="3.90.1150.10:FF:000004">
    <property type="entry name" value="2-amino-3-ketobutyrate coenzyme A ligase"/>
    <property type="match status" value="1"/>
</dbReference>
<dbReference type="InterPro" id="IPR015424">
    <property type="entry name" value="PyrdxlP-dep_Trfase"/>
</dbReference>
<dbReference type="InterPro" id="IPR050087">
    <property type="entry name" value="AON_synthase_class-II"/>
</dbReference>
<evidence type="ECO:0000256" key="1">
    <source>
        <dbReference type="ARBA" id="ARBA00001933"/>
    </source>
</evidence>
<reference evidence="15" key="1">
    <citation type="submission" date="2021-02" db="EMBL/GenBank/DDBJ databases">
        <authorList>
            <person name="Nowell W R."/>
        </authorList>
    </citation>
    <scope>NUCLEOTIDE SEQUENCE</scope>
</reference>
<dbReference type="GO" id="GO:0009611">
    <property type="term" value="P:response to wounding"/>
    <property type="evidence" value="ECO:0007669"/>
    <property type="project" value="InterPro"/>
</dbReference>
<evidence type="ECO:0000256" key="13">
    <source>
        <dbReference type="ARBA" id="ARBA00078624"/>
    </source>
</evidence>
<dbReference type="InterPro" id="IPR036354">
    <property type="entry name" value="Prot_inh_pot1_sf"/>
</dbReference>
<protein>
    <recommendedName>
        <fullName evidence="11">2-amino-3-ketobutyrate coenzyme A ligase, mitochondrial</fullName>
        <ecNumber evidence="10">2.3.1.29</ecNumber>
    </recommendedName>
    <alternativeName>
        <fullName evidence="12">Aminoacetone synthase</fullName>
    </alternativeName>
    <alternativeName>
        <fullName evidence="13">Glycine acetyltransferase</fullName>
    </alternativeName>
</protein>
<evidence type="ECO:0000256" key="12">
    <source>
        <dbReference type="ARBA" id="ARBA00075633"/>
    </source>
</evidence>
<evidence type="ECO:0000256" key="10">
    <source>
        <dbReference type="ARBA" id="ARBA00067076"/>
    </source>
</evidence>
<dbReference type="PANTHER" id="PTHR13693">
    <property type="entry name" value="CLASS II AMINOTRANSFERASE/8-AMINO-7-OXONONANOATE SYNTHASE"/>
    <property type="match status" value="1"/>
</dbReference>
<dbReference type="Gene3D" id="3.40.640.10">
    <property type="entry name" value="Type I PLP-dependent aspartate aminotransferase-like (Major domain)"/>
    <property type="match status" value="1"/>
</dbReference>
<sequence length="508" mass="56748">MLSTRVRFFLAPLQSNSIRYASNLANVVQNRLKPELDSIREAGTWKSERVISTSQSAYIKIEQSSNQLLNFCANNYLGLANNPEIMKASKQAIDEYGAGLSSVRFICGTQTIHKQLEQRIAKFHRREDAILYISCFDANAGIFETLLKEQDYIISDELNHASIIDGIRLCKAKRLRYKHKDLSDLEAKLKESYNDKNENVIRLIATDGVFSMDGTIAPLREIRRLADQYNALVFVDECHATGFFGPTGRGTEEHFGMVGKIDIINSTLGKALGGAAGGYTTGPKALIDLLRQRSRPYLFSNTLPPAIVASAMKAIDLIENDTSLPGRVLENATYFREEMQNLGFTILGDAHPICPVMLGDARLASQFADEMLKRNIYVIGFSYPVVPKGRARIRVQVSAAHSKDDLKRCIDAFAEVGRQLKLIHNKIACVLEKQSVPMQTNSSMSNENKSWPEFVGKDADEVQSQLTAEGFNVEIKQDGAPCTRDYRLDRVRLFVDDGNKIIRPPRTG</sequence>
<keyword evidence="6" id="KW-0663">Pyridoxal phosphate</keyword>
<dbReference type="EMBL" id="CAJNOJ010000018">
    <property type="protein sequence ID" value="CAF0832295.1"/>
    <property type="molecule type" value="Genomic_DNA"/>
</dbReference>
<dbReference type="GO" id="GO:0030170">
    <property type="term" value="F:pyridoxal phosphate binding"/>
    <property type="evidence" value="ECO:0007669"/>
    <property type="project" value="InterPro"/>
</dbReference>
<dbReference type="Pfam" id="PF00280">
    <property type="entry name" value="potato_inhibit"/>
    <property type="match status" value="1"/>
</dbReference>
<evidence type="ECO:0000256" key="5">
    <source>
        <dbReference type="ARBA" id="ARBA00022690"/>
    </source>
</evidence>
<evidence type="ECO:0000256" key="4">
    <source>
        <dbReference type="ARBA" id="ARBA00022679"/>
    </source>
</evidence>
<evidence type="ECO:0000256" key="3">
    <source>
        <dbReference type="ARBA" id="ARBA00008392"/>
    </source>
</evidence>
<dbReference type="Proteomes" id="UP000663852">
    <property type="component" value="Unassembled WGS sequence"/>
</dbReference>
<proteinExistence type="inferred from homology"/>
<dbReference type="InterPro" id="IPR001917">
    <property type="entry name" value="Aminotrans_II_pyridoxalP_BS"/>
</dbReference>
<dbReference type="GO" id="GO:0006567">
    <property type="term" value="P:L-threonine catabolic process"/>
    <property type="evidence" value="ECO:0007669"/>
    <property type="project" value="InterPro"/>
</dbReference>
<name>A0A813UVK0_ADIRI</name>
<evidence type="ECO:0000256" key="9">
    <source>
        <dbReference type="ARBA" id="ARBA00052559"/>
    </source>
</evidence>
<evidence type="ECO:0000313" key="15">
    <source>
        <dbReference type="EMBL" id="CAF0832295.1"/>
    </source>
</evidence>
<dbReference type="PROSITE" id="PS00599">
    <property type="entry name" value="AA_TRANSFER_CLASS_2"/>
    <property type="match status" value="1"/>
</dbReference>
<organism evidence="15 16">
    <name type="scientific">Adineta ricciae</name>
    <name type="common">Rotifer</name>
    <dbReference type="NCBI Taxonomy" id="249248"/>
    <lineage>
        <taxon>Eukaryota</taxon>
        <taxon>Metazoa</taxon>
        <taxon>Spiralia</taxon>
        <taxon>Gnathifera</taxon>
        <taxon>Rotifera</taxon>
        <taxon>Eurotatoria</taxon>
        <taxon>Bdelloidea</taxon>
        <taxon>Adinetida</taxon>
        <taxon>Adinetidae</taxon>
        <taxon>Adineta</taxon>
    </lineage>
</organism>
<evidence type="ECO:0000256" key="2">
    <source>
        <dbReference type="ARBA" id="ARBA00008210"/>
    </source>
</evidence>
<evidence type="ECO:0000256" key="7">
    <source>
        <dbReference type="ARBA" id="ARBA00022900"/>
    </source>
</evidence>
<dbReference type="HAMAP" id="MF_00985">
    <property type="entry name" value="2am3keto_CoA_ligase"/>
    <property type="match status" value="1"/>
</dbReference>
<keyword evidence="5" id="KW-0646">Protease inhibitor</keyword>